<dbReference type="Pfam" id="PF13399">
    <property type="entry name" value="LytR_C"/>
    <property type="match status" value="1"/>
</dbReference>
<evidence type="ECO:0000256" key="1">
    <source>
        <dbReference type="SAM" id="Phobius"/>
    </source>
</evidence>
<organism evidence="3 4">
    <name type="scientific">Humibacter ginsenosidimutans</name>
    <dbReference type="NCBI Taxonomy" id="2599293"/>
    <lineage>
        <taxon>Bacteria</taxon>
        <taxon>Bacillati</taxon>
        <taxon>Actinomycetota</taxon>
        <taxon>Actinomycetes</taxon>
        <taxon>Micrococcales</taxon>
        <taxon>Microbacteriaceae</taxon>
        <taxon>Humibacter</taxon>
    </lineage>
</organism>
<dbReference type="EMBL" id="CP042305">
    <property type="protein sequence ID" value="QDZ14748.1"/>
    <property type="molecule type" value="Genomic_DNA"/>
</dbReference>
<dbReference type="InterPro" id="IPR027381">
    <property type="entry name" value="LytR/CpsA/Psr_C"/>
</dbReference>
<evidence type="ECO:0000259" key="2">
    <source>
        <dbReference type="Pfam" id="PF13399"/>
    </source>
</evidence>
<dbReference type="PANTHER" id="PTHR33392">
    <property type="entry name" value="POLYISOPRENYL-TEICHOIC ACID--PEPTIDOGLYCAN TEICHOIC ACID TRANSFERASE TAGU"/>
    <property type="match status" value="1"/>
</dbReference>
<feature type="domain" description="LytR/CpsA/Psr regulator C-terminal" evidence="2">
    <location>
        <begin position="95"/>
        <end position="181"/>
    </location>
</feature>
<sequence length="186" mass="19394">MAEKFPADRFDQVPDDLERVGAHRAPRPRGYGWVWVAWCAGAVVVIVGIGALGIFAINGTLNVDLPFQHSASATPTPTSTPTPTITPAVNPALNLMVLNGTDTAGLAADATTTLKAAGWEKITPANASSTDVKTTTVYYSDTKNLAAAMAVSKELADAPLQETQDFAASGADITVVIGADYKPTHQ</sequence>
<dbReference type="Gene3D" id="3.30.70.2390">
    <property type="match status" value="1"/>
</dbReference>
<evidence type="ECO:0000313" key="4">
    <source>
        <dbReference type="Proteomes" id="UP000320216"/>
    </source>
</evidence>
<keyword evidence="1" id="KW-0472">Membrane</keyword>
<name>A0A5B8M1X2_9MICO</name>
<dbReference type="RefSeq" id="WP_146319931.1">
    <property type="nucleotide sequence ID" value="NZ_CP042305.1"/>
</dbReference>
<keyword evidence="4" id="KW-1185">Reference proteome</keyword>
<proteinExistence type="predicted"/>
<accession>A0A5B8M1X2</accession>
<evidence type="ECO:0000313" key="3">
    <source>
        <dbReference type="EMBL" id="QDZ14748.1"/>
    </source>
</evidence>
<dbReference type="Proteomes" id="UP000320216">
    <property type="component" value="Chromosome"/>
</dbReference>
<dbReference type="InterPro" id="IPR050922">
    <property type="entry name" value="LytR/CpsA/Psr_CW_biosynth"/>
</dbReference>
<dbReference type="KEGG" id="huw:FPZ11_08255"/>
<reference evidence="3 4" key="1">
    <citation type="submission" date="2019-07" db="EMBL/GenBank/DDBJ databases">
        <title>Full genome sequence of Humibacter sp. WJ7-1.</title>
        <authorList>
            <person name="Im W.-T."/>
        </authorList>
    </citation>
    <scope>NUCLEOTIDE SEQUENCE [LARGE SCALE GENOMIC DNA]</scope>
    <source>
        <strain evidence="3 4">WJ7-1</strain>
    </source>
</reference>
<feature type="transmembrane region" description="Helical" evidence="1">
    <location>
        <begin position="33"/>
        <end position="57"/>
    </location>
</feature>
<gene>
    <name evidence="3" type="ORF">FPZ11_08255</name>
</gene>
<keyword evidence="1" id="KW-1133">Transmembrane helix</keyword>
<dbReference type="PANTHER" id="PTHR33392:SF6">
    <property type="entry name" value="POLYISOPRENYL-TEICHOIC ACID--PEPTIDOGLYCAN TEICHOIC ACID TRANSFERASE TAGU"/>
    <property type="match status" value="1"/>
</dbReference>
<dbReference type="AlphaFoldDB" id="A0A5B8M1X2"/>
<protein>
    <submittedName>
        <fullName evidence="3">LytR family transcriptional regulator</fullName>
    </submittedName>
</protein>
<dbReference type="OrthoDB" id="5125199at2"/>
<keyword evidence="1" id="KW-0812">Transmembrane</keyword>